<organism evidence="2 3">
    <name type="scientific">Duganella zoogloeoides</name>
    <dbReference type="NCBI Taxonomy" id="75659"/>
    <lineage>
        <taxon>Bacteria</taxon>
        <taxon>Pseudomonadati</taxon>
        <taxon>Pseudomonadota</taxon>
        <taxon>Betaproteobacteria</taxon>
        <taxon>Burkholderiales</taxon>
        <taxon>Oxalobacteraceae</taxon>
        <taxon>Telluria group</taxon>
        <taxon>Duganella</taxon>
    </lineage>
</organism>
<dbReference type="SUPFAM" id="SSF51412">
    <property type="entry name" value="Inosine monophosphate dehydrogenase (IMPDH)"/>
    <property type="match status" value="1"/>
</dbReference>
<accession>A0ABZ0Y4T8</accession>
<dbReference type="InterPro" id="IPR014179">
    <property type="entry name" value="PfaD-like_TIM-barrel"/>
</dbReference>
<feature type="domain" description="[Acyl-carrier-protein] S-malonyltransferase-like inserted helical" evidence="1">
    <location>
        <begin position="353"/>
        <end position="433"/>
    </location>
</feature>
<dbReference type="EMBL" id="CP140152">
    <property type="protein sequence ID" value="WQH06619.1"/>
    <property type="molecule type" value="Genomic_DNA"/>
</dbReference>
<dbReference type="NCBIfam" id="TIGR02814">
    <property type="entry name" value="pfaD_fam"/>
    <property type="match status" value="1"/>
</dbReference>
<reference evidence="2 3" key="1">
    <citation type="submission" date="2023-11" db="EMBL/GenBank/DDBJ databases">
        <title>MicrobeMod: A computational toolkit for identifying prokaryotic methylation and restriction-modification with nanopore sequencing.</title>
        <authorList>
            <person name="Crits-Christoph A."/>
            <person name="Kang S.C."/>
            <person name="Lee H."/>
            <person name="Ostrov N."/>
        </authorList>
    </citation>
    <scope>NUCLEOTIDE SEQUENCE [LARGE SCALE GENOMIC DNA]</scope>
    <source>
        <strain evidence="2 3">ATCC 25935</strain>
    </source>
</reference>
<sequence>MEDLTLDQPCANRADFAEPSAVAQLHCIDPATRADEADTVAMRLGSAQFRRDYGLRYAYLSGAMYRGIASRQMVVAMGRAGLLGFLGTGGMSLEQIRADIIAIREQLEPHQAWGMNLIAQVADDAMERATVALYLELGVHAIEASAFMQITPALVHYRLQGLEAGPDGAVVCRNRILAKLSRPEVAREFMQPAPERIVARLLAEGAVTEQQARLARDVSMASDICVEADSGGHTDQGVALVLLSAIQRLRRELGCDPGSLRVGLAGGIGTPEAVAAAFILGADFVLTGSINQCTVEAGTNDAVKDLLQEIDIQDTAYAPAGDMFEMGAKVQVLRKGVFFPARANRLYLLYSQYESLAEIPAAVRTQLEEKYFRKPLDDVWRETRAFLATRGRQDDVDKAETNPKHKMALVFRWYFGHSMRAAINGDTANRVDYQIHTGPALGAFNRYVKGTPLESWRARHVDRIGRQLMLDAGALMLERVAALTAN</sequence>
<dbReference type="Proteomes" id="UP001326110">
    <property type="component" value="Chromosome"/>
</dbReference>
<evidence type="ECO:0000313" key="2">
    <source>
        <dbReference type="EMBL" id="WQH06619.1"/>
    </source>
</evidence>
<gene>
    <name evidence="2" type="ORF">SR858_09940</name>
</gene>
<dbReference type="PANTHER" id="PTHR32332:SF20">
    <property type="entry name" value="2-NITROPROPANE DIOXYGENASE-LIKE PROTEIN"/>
    <property type="match status" value="1"/>
</dbReference>
<dbReference type="PANTHER" id="PTHR32332">
    <property type="entry name" value="2-NITROPROPANE DIOXYGENASE"/>
    <property type="match status" value="1"/>
</dbReference>
<evidence type="ECO:0000259" key="1">
    <source>
        <dbReference type="Pfam" id="PF21607"/>
    </source>
</evidence>
<dbReference type="RefSeq" id="WP_019920624.1">
    <property type="nucleotide sequence ID" value="NZ_CP140152.1"/>
</dbReference>
<name>A0ABZ0Y4T8_9BURK</name>
<dbReference type="CDD" id="cd04742">
    <property type="entry name" value="NPD_FabD"/>
    <property type="match status" value="1"/>
</dbReference>
<dbReference type="Gene3D" id="3.20.20.70">
    <property type="entry name" value="Aldolase class I"/>
    <property type="match status" value="1"/>
</dbReference>
<dbReference type="InterPro" id="IPR013785">
    <property type="entry name" value="Aldolase_TIM"/>
</dbReference>
<keyword evidence="3" id="KW-1185">Reference proteome</keyword>
<protein>
    <submittedName>
        <fullName evidence="2">PfaD family polyunsaturated fatty acid/polyketide biosynthesis protein</fullName>
    </submittedName>
</protein>
<dbReference type="InterPro" id="IPR049489">
    <property type="entry name" value="FabD-like_helical_ins"/>
</dbReference>
<dbReference type="Pfam" id="PF21607">
    <property type="entry name" value="FabD_helical_ins"/>
    <property type="match status" value="1"/>
</dbReference>
<evidence type="ECO:0000313" key="3">
    <source>
        <dbReference type="Proteomes" id="UP001326110"/>
    </source>
</evidence>
<proteinExistence type="predicted"/>